<accession>A0ACC0MCL5</accession>
<evidence type="ECO:0000313" key="2">
    <source>
        <dbReference type="Proteomes" id="UP001062846"/>
    </source>
</evidence>
<proteinExistence type="predicted"/>
<protein>
    <submittedName>
        <fullName evidence="1">Uncharacterized protein</fullName>
    </submittedName>
</protein>
<evidence type="ECO:0000313" key="1">
    <source>
        <dbReference type="EMBL" id="KAI8538575.1"/>
    </source>
</evidence>
<dbReference type="Proteomes" id="UP001062846">
    <property type="component" value="Chromosome 9"/>
</dbReference>
<gene>
    <name evidence="1" type="ORF">RHMOL_Rhmol09G0114500</name>
</gene>
<sequence>MDPNILCLMIHFEKDELRNQGDPNKEEGAFSNLAKQIKDIETYCWIGHRREKSVVGVVIREERDLDMALAKSTGKKKLIFASKGKENAFPVV</sequence>
<dbReference type="EMBL" id="CM046396">
    <property type="protein sequence ID" value="KAI8538575.1"/>
    <property type="molecule type" value="Genomic_DNA"/>
</dbReference>
<reference evidence="1" key="1">
    <citation type="submission" date="2022-02" db="EMBL/GenBank/DDBJ databases">
        <title>Plant Genome Project.</title>
        <authorList>
            <person name="Zhang R.-G."/>
        </authorList>
    </citation>
    <scope>NUCLEOTIDE SEQUENCE</scope>
    <source>
        <strain evidence="1">AT1</strain>
    </source>
</reference>
<keyword evidence="2" id="KW-1185">Reference proteome</keyword>
<organism evidence="1 2">
    <name type="scientific">Rhododendron molle</name>
    <name type="common">Chinese azalea</name>
    <name type="synonym">Azalea mollis</name>
    <dbReference type="NCBI Taxonomy" id="49168"/>
    <lineage>
        <taxon>Eukaryota</taxon>
        <taxon>Viridiplantae</taxon>
        <taxon>Streptophyta</taxon>
        <taxon>Embryophyta</taxon>
        <taxon>Tracheophyta</taxon>
        <taxon>Spermatophyta</taxon>
        <taxon>Magnoliopsida</taxon>
        <taxon>eudicotyledons</taxon>
        <taxon>Gunneridae</taxon>
        <taxon>Pentapetalae</taxon>
        <taxon>asterids</taxon>
        <taxon>Ericales</taxon>
        <taxon>Ericaceae</taxon>
        <taxon>Ericoideae</taxon>
        <taxon>Rhodoreae</taxon>
        <taxon>Rhododendron</taxon>
    </lineage>
</organism>
<name>A0ACC0MCL5_RHOML</name>
<comment type="caution">
    <text evidence="1">The sequence shown here is derived from an EMBL/GenBank/DDBJ whole genome shotgun (WGS) entry which is preliminary data.</text>
</comment>